<dbReference type="FunFam" id="3.30.360.10:FF:000002">
    <property type="entry name" value="Glyceraldehyde-3-phosphate dehydrogenase"/>
    <property type="match status" value="1"/>
</dbReference>
<dbReference type="SMART" id="SM00846">
    <property type="entry name" value="Gp_dh_N"/>
    <property type="match status" value="1"/>
</dbReference>
<dbReference type="SUPFAM" id="SSF55347">
    <property type="entry name" value="Glyceraldehyde-3-phosphate dehydrogenase-like, C-terminal domain"/>
    <property type="match status" value="1"/>
</dbReference>
<dbReference type="GO" id="GO:0016620">
    <property type="term" value="F:oxidoreductase activity, acting on the aldehyde or oxo group of donors, NAD or NADP as acceptor"/>
    <property type="evidence" value="ECO:0007669"/>
    <property type="project" value="InterPro"/>
</dbReference>
<dbReference type="NCBIfam" id="TIGR01534">
    <property type="entry name" value="GAPDH-I"/>
    <property type="match status" value="1"/>
</dbReference>
<evidence type="ECO:0000256" key="2">
    <source>
        <dbReference type="ARBA" id="ARBA00023002"/>
    </source>
</evidence>
<sequence>MNIAINGFGRIGKLVFRHMFELGVQIVAINDLSSPKMLAYLLKYDTSQGTFKRDVQYNENSIIVDGKSIRVYAERDPAKIPWSTHNVDIVIECTGFFTEYEKAIVHVYSGGAKRVIISAPTASPNVKTIVYNVNHTILDGSETVISGASCTTNCLAPVAKLLDEKIGIEAGFMTTIHAYTNDQNVLDSAHPKGDLRRSRTCASNIIPNSTGAAKAIDLVLPNLKGKMAGTAQRVPTITGSLIELTAVLSRHTTVVELNQIMSASVNESFGYTNDQIVSSDVVGTNYGALFDATQTQVLPGMIPFVKVVAWYDNEMSYVSQLVRTVVYWSKL</sequence>
<dbReference type="GO" id="GO:0006006">
    <property type="term" value="P:glucose metabolic process"/>
    <property type="evidence" value="ECO:0007669"/>
    <property type="project" value="InterPro"/>
</dbReference>
<evidence type="ECO:0000256" key="1">
    <source>
        <dbReference type="ARBA" id="ARBA00007406"/>
    </source>
</evidence>
<dbReference type="InterPro" id="IPR020831">
    <property type="entry name" value="GlycerAld/Erythrose_P_DH"/>
</dbReference>
<dbReference type="SUPFAM" id="SSF51735">
    <property type="entry name" value="NAD(P)-binding Rossmann-fold domains"/>
    <property type="match status" value="1"/>
</dbReference>
<dbReference type="EMBL" id="MN739512">
    <property type="protein sequence ID" value="QHT09513.1"/>
    <property type="molecule type" value="Genomic_DNA"/>
</dbReference>
<dbReference type="PRINTS" id="PR00078">
    <property type="entry name" value="G3PDHDRGNASE"/>
</dbReference>
<dbReference type="PROSITE" id="PS00071">
    <property type="entry name" value="GAPDH"/>
    <property type="match status" value="1"/>
</dbReference>
<dbReference type="Pfam" id="PF00044">
    <property type="entry name" value="Gp_dh_N"/>
    <property type="match status" value="1"/>
</dbReference>
<dbReference type="AlphaFoldDB" id="A0A6C0CZ45"/>
<dbReference type="InterPro" id="IPR006424">
    <property type="entry name" value="Glyceraldehyde-3-P_DH_1"/>
</dbReference>
<dbReference type="GO" id="GO:0050661">
    <property type="term" value="F:NADP binding"/>
    <property type="evidence" value="ECO:0007669"/>
    <property type="project" value="InterPro"/>
</dbReference>
<dbReference type="Gene3D" id="3.40.50.720">
    <property type="entry name" value="NAD(P)-binding Rossmann-like Domain"/>
    <property type="match status" value="1"/>
</dbReference>
<dbReference type="GO" id="GO:0051287">
    <property type="term" value="F:NAD binding"/>
    <property type="evidence" value="ECO:0007669"/>
    <property type="project" value="InterPro"/>
</dbReference>
<keyword evidence="2" id="KW-0560">Oxidoreductase</keyword>
<proteinExistence type="inferred from homology"/>
<evidence type="ECO:0000313" key="4">
    <source>
        <dbReference type="EMBL" id="QHT09513.1"/>
    </source>
</evidence>
<dbReference type="InterPro" id="IPR020828">
    <property type="entry name" value="GlycerAld_3-P_DH_NAD(P)-bd"/>
</dbReference>
<dbReference type="FunFam" id="3.40.50.720:FF:000001">
    <property type="entry name" value="Glyceraldehyde-3-phosphate dehydrogenase"/>
    <property type="match status" value="1"/>
</dbReference>
<dbReference type="CDD" id="cd18126">
    <property type="entry name" value="GAPDH_I_C"/>
    <property type="match status" value="1"/>
</dbReference>
<dbReference type="InterPro" id="IPR036291">
    <property type="entry name" value="NAD(P)-bd_dom_sf"/>
</dbReference>
<dbReference type="PIRSF" id="PIRSF000149">
    <property type="entry name" value="GAP_DH"/>
    <property type="match status" value="1"/>
</dbReference>
<name>A0A6C0CZ45_9ZZZZ</name>
<protein>
    <recommendedName>
        <fullName evidence="3">Glyceraldehyde 3-phosphate dehydrogenase NAD(P) binding domain-containing protein</fullName>
    </recommendedName>
</protein>
<accession>A0A6C0CZ45</accession>
<dbReference type="InterPro" id="IPR020830">
    <property type="entry name" value="GlycerAld_3-P_DH_AS"/>
</dbReference>
<dbReference type="PANTHER" id="PTHR43148">
    <property type="entry name" value="GLYCERALDEHYDE-3-PHOSPHATE DEHYDROGENASE 2"/>
    <property type="match status" value="1"/>
</dbReference>
<dbReference type="Gene3D" id="3.30.360.10">
    <property type="entry name" value="Dihydrodipicolinate Reductase, domain 2"/>
    <property type="match status" value="1"/>
</dbReference>
<dbReference type="CDD" id="cd05214">
    <property type="entry name" value="GAPDH_I_N"/>
    <property type="match status" value="1"/>
</dbReference>
<feature type="domain" description="Glyceraldehyde 3-phosphate dehydrogenase NAD(P) binding" evidence="3">
    <location>
        <begin position="1"/>
        <end position="150"/>
    </location>
</feature>
<comment type="similarity">
    <text evidence="1">Belongs to the glyceraldehyde-3-phosphate dehydrogenase family.</text>
</comment>
<dbReference type="InterPro" id="IPR020829">
    <property type="entry name" value="GlycerAld_3-P_DH_cat"/>
</dbReference>
<reference evidence="4" key="1">
    <citation type="journal article" date="2020" name="Nature">
        <title>Giant virus diversity and host interactions through global metagenomics.</title>
        <authorList>
            <person name="Schulz F."/>
            <person name="Roux S."/>
            <person name="Paez-Espino D."/>
            <person name="Jungbluth S."/>
            <person name="Walsh D.A."/>
            <person name="Denef V.J."/>
            <person name="McMahon K.D."/>
            <person name="Konstantinidis K.T."/>
            <person name="Eloe-Fadrosh E.A."/>
            <person name="Kyrpides N.C."/>
            <person name="Woyke T."/>
        </authorList>
    </citation>
    <scope>NUCLEOTIDE SEQUENCE</scope>
    <source>
        <strain evidence="4">GVMAG-M-3300023174-102</strain>
    </source>
</reference>
<organism evidence="4">
    <name type="scientific">viral metagenome</name>
    <dbReference type="NCBI Taxonomy" id="1070528"/>
    <lineage>
        <taxon>unclassified sequences</taxon>
        <taxon>metagenomes</taxon>
        <taxon>organismal metagenomes</taxon>
    </lineage>
</organism>
<dbReference type="Pfam" id="PF02800">
    <property type="entry name" value="Gp_dh_C"/>
    <property type="match status" value="1"/>
</dbReference>
<evidence type="ECO:0000259" key="3">
    <source>
        <dbReference type="SMART" id="SM00846"/>
    </source>
</evidence>